<reference evidence="1" key="1">
    <citation type="submission" date="2021-06" db="EMBL/GenBank/DDBJ databases">
        <authorList>
            <person name="Kallberg Y."/>
            <person name="Tangrot J."/>
            <person name="Rosling A."/>
        </authorList>
    </citation>
    <scope>NUCLEOTIDE SEQUENCE</scope>
    <source>
        <strain evidence="1">UK204</strain>
    </source>
</reference>
<comment type="caution">
    <text evidence="1">The sequence shown here is derived from an EMBL/GenBank/DDBJ whole genome shotgun (WGS) entry which is preliminary data.</text>
</comment>
<dbReference type="EMBL" id="CAJVPQ010017659">
    <property type="protein sequence ID" value="CAG8749029.1"/>
    <property type="molecule type" value="Genomic_DNA"/>
</dbReference>
<protein>
    <submittedName>
        <fullName evidence="1">14204_t:CDS:1</fullName>
    </submittedName>
</protein>
<sequence>MNQDLVKFMQQLGLMNQANTYEAVIDSKVDKNDPSIIGKVEEDRKNLGMHTKEKLKCNEYGALISSQENLN</sequence>
<organism evidence="1 2">
    <name type="scientific">Funneliformis caledonium</name>
    <dbReference type="NCBI Taxonomy" id="1117310"/>
    <lineage>
        <taxon>Eukaryota</taxon>
        <taxon>Fungi</taxon>
        <taxon>Fungi incertae sedis</taxon>
        <taxon>Mucoromycota</taxon>
        <taxon>Glomeromycotina</taxon>
        <taxon>Glomeromycetes</taxon>
        <taxon>Glomerales</taxon>
        <taxon>Glomeraceae</taxon>
        <taxon>Funneliformis</taxon>
    </lineage>
</organism>
<accession>A0A9N9IUZ3</accession>
<proteinExistence type="predicted"/>
<name>A0A9N9IUZ3_9GLOM</name>
<evidence type="ECO:0000313" key="1">
    <source>
        <dbReference type="EMBL" id="CAG8749029.1"/>
    </source>
</evidence>
<keyword evidence="2" id="KW-1185">Reference proteome</keyword>
<gene>
    <name evidence="1" type="ORF">FCALED_LOCUS16175</name>
</gene>
<dbReference type="Proteomes" id="UP000789570">
    <property type="component" value="Unassembled WGS sequence"/>
</dbReference>
<dbReference type="AlphaFoldDB" id="A0A9N9IUZ3"/>
<evidence type="ECO:0000313" key="2">
    <source>
        <dbReference type="Proteomes" id="UP000789570"/>
    </source>
</evidence>